<feature type="transmembrane region" description="Helical" evidence="5">
    <location>
        <begin position="92"/>
        <end position="113"/>
    </location>
</feature>
<accession>A0A0C2XG78</accession>
<dbReference type="Proteomes" id="UP000053424">
    <property type="component" value="Unassembled WGS sequence"/>
</dbReference>
<dbReference type="Gene3D" id="1.20.120.1630">
    <property type="match status" value="1"/>
</dbReference>
<evidence type="ECO:0000256" key="4">
    <source>
        <dbReference type="ARBA" id="ARBA00023136"/>
    </source>
</evidence>
<keyword evidence="5" id="KW-0489">Methyltransferase</keyword>
<dbReference type="GO" id="GO:0032259">
    <property type="term" value="P:methylation"/>
    <property type="evidence" value="ECO:0007669"/>
    <property type="project" value="UniProtKB-KW"/>
</dbReference>
<dbReference type="HOGENOM" id="CLU_065200_6_0_1"/>
<keyword evidence="5" id="KW-0256">Endoplasmic reticulum</keyword>
<organism evidence="7 8">
    <name type="scientific">Hebeloma cylindrosporum</name>
    <dbReference type="NCBI Taxonomy" id="76867"/>
    <lineage>
        <taxon>Eukaryota</taxon>
        <taxon>Fungi</taxon>
        <taxon>Dikarya</taxon>
        <taxon>Basidiomycota</taxon>
        <taxon>Agaricomycotina</taxon>
        <taxon>Agaricomycetes</taxon>
        <taxon>Agaricomycetidae</taxon>
        <taxon>Agaricales</taxon>
        <taxon>Agaricineae</taxon>
        <taxon>Hymenogastraceae</taxon>
        <taxon>Hebeloma</taxon>
    </lineage>
</organism>
<feature type="transmembrane region" description="Helical" evidence="5">
    <location>
        <begin position="148"/>
        <end position="170"/>
    </location>
</feature>
<evidence type="ECO:0000256" key="5">
    <source>
        <dbReference type="RuleBase" id="RU362022"/>
    </source>
</evidence>
<protein>
    <recommendedName>
        <fullName evidence="5">Protein-S-isoprenylcysteine O-methyltransferase</fullName>
        <ecNumber evidence="5">2.1.1.100</ecNumber>
    </recommendedName>
</protein>
<keyword evidence="5" id="KW-0949">S-adenosyl-L-methionine</keyword>
<evidence type="ECO:0000256" key="2">
    <source>
        <dbReference type="ARBA" id="ARBA00022692"/>
    </source>
</evidence>
<dbReference type="PANTHER" id="PTHR43847">
    <property type="entry name" value="BLL3993 PROTEIN"/>
    <property type="match status" value="1"/>
</dbReference>
<name>A0A0C2XG78_HEBCY</name>
<dbReference type="AlphaFoldDB" id="A0A0C2XG78"/>
<dbReference type="PANTHER" id="PTHR43847:SF1">
    <property type="entry name" value="BLL3993 PROTEIN"/>
    <property type="match status" value="1"/>
</dbReference>
<evidence type="ECO:0000256" key="6">
    <source>
        <dbReference type="SAM" id="SignalP"/>
    </source>
</evidence>
<evidence type="ECO:0000256" key="3">
    <source>
        <dbReference type="ARBA" id="ARBA00022989"/>
    </source>
</evidence>
<reference evidence="8" key="2">
    <citation type="submission" date="2015-01" db="EMBL/GenBank/DDBJ databases">
        <title>Evolutionary Origins and Diversification of the Mycorrhizal Mutualists.</title>
        <authorList>
            <consortium name="DOE Joint Genome Institute"/>
            <consortium name="Mycorrhizal Genomics Consortium"/>
            <person name="Kohler A."/>
            <person name="Kuo A."/>
            <person name="Nagy L.G."/>
            <person name="Floudas D."/>
            <person name="Copeland A."/>
            <person name="Barry K.W."/>
            <person name="Cichocki N."/>
            <person name="Veneault-Fourrey C."/>
            <person name="LaButti K."/>
            <person name="Lindquist E.A."/>
            <person name="Lipzen A."/>
            <person name="Lundell T."/>
            <person name="Morin E."/>
            <person name="Murat C."/>
            <person name="Riley R."/>
            <person name="Ohm R."/>
            <person name="Sun H."/>
            <person name="Tunlid A."/>
            <person name="Henrissat B."/>
            <person name="Grigoriev I.V."/>
            <person name="Hibbett D.S."/>
            <person name="Martin F."/>
        </authorList>
    </citation>
    <scope>NUCLEOTIDE SEQUENCE [LARGE SCALE GENOMIC DNA]</scope>
    <source>
        <strain evidence="8">h7</strain>
    </source>
</reference>
<feature type="signal peptide" evidence="6">
    <location>
        <begin position="1"/>
        <end position="19"/>
    </location>
</feature>
<sequence length="242" mass="27498">MSLARVILVTVQAVCNGLACTPPNPTPQNRRYHTEEMYILQIAPLIFKIHHIIAYLFAIFEILFYLRSVLPFPSPLPQLTSLICTQQPQPTLTLTPSFLLGILAVLLGTYIRLDCFKTLGELFTFDLTIHPSHKLITTRFYAYVRHPAYTGSLLLVFGLAFTHLTQGSWVAECGGGLFLGGVGEGLRKEYVRGVVWASWWAWTFCVGISRADAEDRQMRRLFKEEWDAYAAAVHWWFFPGLI</sequence>
<keyword evidence="5" id="KW-0808">Transferase</keyword>
<comment type="subcellular location">
    <subcellularLocation>
        <location evidence="5">Endoplasmic reticulum membrane</location>
        <topology evidence="5">Multi-pass membrane protein</topology>
    </subcellularLocation>
    <subcellularLocation>
        <location evidence="1">Membrane</location>
        <topology evidence="1">Multi-pass membrane protein</topology>
    </subcellularLocation>
</comment>
<dbReference type="STRING" id="686832.A0A0C2XG78"/>
<evidence type="ECO:0000313" key="7">
    <source>
        <dbReference type="EMBL" id="KIM36918.1"/>
    </source>
</evidence>
<comment type="catalytic activity">
    <reaction evidence="5">
        <text>[protein]-C-terminal S-[(2E,6E)-farnesyl]-L-cysteine + S-adenosyl-L-methionine = [protein]-C-terminal S-[(2E,6E)-farnesyl]-L-cysteine methyl ester + S-adenosyl-L-homocysteine</text>
        <dbReference type="Rhea" id="RHEA:21672"/>
        <dbReference type="Rhea" id="RHEA-COMP:12125"/>
        <dbReference type="Rhea" id="RHEA-COMP:12126"/>
        <dbReference type="ChEBI" id="CHEBI:57856"/>
        <dbReference type="ChEBI" id="CHEBI:59789"/>
        <dbReference type="ChEBI" id="CHEBI:90510"/>
        <dbReference type="ChEBI" id="CHEBI:90511"/>
        <dbReference type="EC" id="2.1.1.100"/>
    </reaction>
</comment>
<dbReference type="GO" id="GO:0004671">
    <property type="term" value="F:protein C-terminal S-isoprenylcysteine carboxyl O-methyltransferase activity"/>
    <property type="evidence" value="ECO:0007669"/>
    <property type="project" value="UniProtKB-EC"/>
</dbReference>
<feature type="chain" id="PRO_5002158684" description="Protein-S-isoprenylcysteine O-methyltransferase" evidence="6">
    <location>
        <begin position="20"/>
        <end position="242"/>
    </location>
</feature>
<feature type="transmembrane region" description="Helical" evidence="5">
    <location>
        <begin position="190"/>
        <end position="211"/>
    </location>
</feature>
<gene>
    <name evidence="7" type="ORF">M413DRAFT_13673</name>
</gene>
<dbReference type="EMBL" id="KN831801">
    <property type="protein sequence ID" value="KIM36918.1"/>
    <property type="molecule type" value="Genomic_DNA"/>
</dbReference>
<keyword evidence="8" id="KW-1185">Reference proteome</keyword>
<keyword evidence="2 5" id="KW-0812">Transmembrane</keyword>
<proteinExistence type="inferred from homology"/>
<dbReference type="Pfam" id="PF04140">
    <property type="entry name" value="ICMT"/>
    <property type="match status" value="1"/>
</dbReference>
<dbReference type="OrthoDB" id="422086at2759"/>
<dbReference type="GO" id="GO:0005789">
    <property type="term" value="C:endoplasmic reticulum membrane"/>
    <property type="evidence" value="ECO:0007669"/>
    <property type="project" value="UniProtKB-SubCell"/>
</dbReference>
<comment type="similarity">
    <text evidence="5">Belongs to the class VI-like SAM-binding methyltransferase superfamily. Isoprenylcysteine carboxyl methyltransferase family.</text>
</comment>
<reference evidence="7 8" key="1">
    <citation type="submission" date="2014-04" db="EMBL/GenBank/DDBJ databases">
        <authorList>
            <consortium name="DOE Joint Genome Institute"/>
            <person name="Kuo A."/>
            <person name="Gay G."/>
            <person name="Dore J."/>
            <person name="Kohler A."/>
            <person name="Nagy L.G."/>
            <person name="Floudas D."/>
            <person name="Copeland A."/>
            <person name="Barry K.W."/>
            <person name="Cichocki N."/>
            <person name="Veneault-Fourrey C."/>
            <person name="LaButti K."/>
            <person name="Lindquist E.A."/>
            <person name="Lipzen A."/>
            <person name="Lundell T."/>
            <person name="Morin E."/>
            <person name="Murat C."/>
            <person name="Sun H."/>
            <person name="Tunlid A."/>
            <person name="Henrissat B."/>
            <person name="Grigoriev I.V."/>
            <person name="Hibbett D.S."/>
            <person name="Martin F."/>
            <person name="Nordberg H.P."/>
            <person name="Cantor M.N."/>
            <person name="Hua S.X."/>
        </authorList>
    </citation>
    <scope>NUCLEOTIDE SEQUENCE [LARGE SCALE GENOMIC DNA]</scope>
    <source>
        <strain evidence="8">h7</strain>
    </source>
</reference>
<comment type="caution">
    <text evidence="5">Lacks conserved residue(s) required for the propagation of feature annotation.</text>
</comment>
<evidence type="ECO:0000313" key="8">
    <source>
        <dbReference type="Proteomes" id="UP000053424"/>
    </source>
</evidence>
<keyword evidence="3 5" id="KW-1133">Transmembrane helix</keyword>
<dbReference type="EC" id="2.1.1.100" evidence="5"/>
<evidence type="ECO:0000256" key="1">
    <source>
        <dbReference type="ARBA" id="ARBA00004141"/>
    </source>
</evidence>
<dbReference type="InterPro" id="IPR052527">
    <property type="entry name" value="Metal_cation-efflux_comp"/>
</dbReference>
<keyword evidence="4 5" id="KW-0472">Membrane</keyword>
<dbReference type="InterPro" id="IPR007269">
    <property type="entry name" value="ICMT_MeTrfase"/>
</dbReference>
<keyword evidence="6" id="KW-0732">Signal</keyword>